<dbReference type="SUPFAM" id="SSF103506">
    <property type="entry name" value="Mitochondrial carrier"/>
    <property type="match status" value="1"/>
</dbReference>
<evidence type="ECO:0000256" key="9">
    <source>
        <dbReference type="RuleBase" id="RU000488"/>
    </source>
</evidence>
<evidence type="ECO:0000256" key="4">
    <source>
        <dbReference type="ARBA" id="ARBA00022692"/>
    </source>
</evidence>
<keyword evidence="12" id="KW-1185">Reference proteome</keyword>
<dbReference type="Pfam" id="PF00153">
    <property type="entry name" value="Mito_carr"/>
    <property type="match status" value="3"/>
</dbReference>
<feature type="transmembrane region" description="Helical" evidence="10">
    <location>
        <begin position="149"/>
        <end position="168"/>
    </location>
</feature>
<dbReference type="FunFam" id="1.50.40.10:FF:000097">
    <property type="entry name" value="Protein MITOFERRINLIKE 1, chloroplastic"/>
    <property type="match status" value="1"/>
</dbReference>
<feature type="repeat" description="Solcar" evidence="8">
    <location>
        <begin position="185"/>
        <end position="267"/>
    </location>
</feature>
<evidence type="ECO:0000256" key="10">
    <source>
        <dbReference type="SAM" id="Phobius"/>
    </source>
</evidence>
<keyword evidence="7 8" id="KW-0472">Membrane</keyword>
<dbReference type="PROSITE" id="PS50920">
    <property type="entry name" value="SOLCAR"/>
    <property type="match status" value="3"/>
</dbReference>
<feature type="transmembrane region" description="Helical" evidence="10">
    <location>
        <begin position="188"/>
        <end position="206"/>
    </location>
</feature>
<keyword evidence="3 9" id="KW-0813">Transport</keyword>
<dbReference type="PANTHER" id="PTHR45667">
    <property type="entry name" value="S-ADENOSYLMETHIONINE MITOCHONDRIAL CARRIER PROTEIN"/>
    <property type="match status" value="1"/>
</dbReference>
<dbReference type="AlphaFoldDB" id="A0A803MUP1"/>
<accession>A0A803MUP1</accession>
<comment type="similarity">
    <text evidence="2 9">Belongs to the mitochondrial carrier (TC 2.A.29) family.</text>
</comment>
<dbReference type="OMA" id="TLEPWQS"/>
<keyword evidence="5" id="KW-0677">Repeat</keyword>
<evidence type="ECO:0000313" key="11">
    <source>
        <dbReference type="EnsemblPlants" id="AUR62035553-RA:cds"/>
    </source>
</evidence>
<keyword evidence="4 8" id="KW-0812">Transmembrane</keyword>
<evidence type="ECO:0000256" key="1">
    <source>
        <dbReference type="ARBA" id="ARBA00004141"/>
    </source>
</evidence>
<comment type="subcellular location">
    <subcellularLocation>
        <location evidence="1">Membrane</location>
        <topology evidence="1">Multi-pass membrane protein</topology>
    </subcellularLocation>
</comment>
<evidence type="ECO:0000313" key="12">
    <source>
        <dbReference type="Proteomes" id="UP000596660"/>
    </source>
</evidence>
<feature type="repeat" description="Solcar" evidence="8">
    <location>
        <begin position="277"/>
        <end position="364"/>
    </location>
</feature>
<evidence type="ECO:0008006" key="13">
    <source>
        <dbReference type="Google" id="ProtNLM"/>
    </source>
</evidence>
<protein>
    <recommendedName>
        <fullName evidence="13">Mitochondrial carrier protein</fullName>
    </recommendedName>
</protein>
<dbReference type="GO" id="GO:0016020">
    <property type="term" value="C:membrane"/>
    <property type="evidence" value="ECO:0007669"/>
    <property type="project" value="UniProtKB-SubCell"/>
</dbReference>
<organism evidence="11 12">
    <name type="scientific">Chenopodium quinoa</name>
    <name type="common">Quinoa</name>
    <dbReference type="NCBI Taxonomy" id="63459"/>
    <lineage>
        <taxon>Eukaryota</taxon>
        <taxon>Viridiplantae</taxon>
        <taxon>Streptophyta</taxon>
        <taxon>Embryophyta</taxon>
        <taxon>Tracheophyta</taxon>
        <taxon>Spermatophyta</taxon>
        <taxon>Magnoliopsida</taxon>
        <taxon>eudicotyledons</taxon>
        <taxon>Gunneridae</taxon>
        <taxon>Pentapetalae</taxon>
        <taxon>Caryophyllales</taxon>
        <taxon>Chenopodiaceae</taxon>
        <taxon>Chenopodioideae</taxon>
        <taxon>Atripliceae</taxon>
        <taxon>Chenopodium</taxon>
    </lineage>
</organism>
<evidence type="ECO:0000256" key="6">
    <source>
        <dbReference type="ARBA" id="ARBA00022989"/>
    </source>
</evidence>
<evidence type="ECO:0000256" key="5">
    <source>
        <dbReference type="ARBA" id="ARBA00022737"/>
    </source>
</evidence>
<sequence>MESTNSSSSISLLSLPCNSTSDLHFNTLFSNLNTTLIFSKTRKSTNNVPLPHFLCTSMSMQLKLQPPTPKKPPPTSHITLKSSMNNLSVFERAFIGTLAGASAGAFTYFCLHPLDTIKTKLQTKGASQIYKNTLDAIIKTFQTKGISGFYSGISAVIVGSTFSSALLFGTCEFSKSCLSKFDEFPSLLVPPTASLMGSIVSSAVMVPKELITQRMQAGAKGKSWEILAQILRKGGILGLYTGYSATLLRNLPAGVLSYSSFEWLKIAVLKKGNKEKLTPLESVCCGALAGAISASLTTPLDVVKTRMMTQFQGVVVNDGVSGIIKQILMEEGWVGLTRGMGARVVHSACFSAIGYFAFETARLAILDQYLKHKNQSKEIMALEPSLNG</sequence>
<dbReference type="Gramene" id="AUR62035553-RA">
    <property type="protein sequence ID" value="AUR62035553-RA:cds"/>
    <property type="gene ID" value="AUR62035553"/>
</dbReference>
<dbReference type="Gene3D" id="1.50.40.10">
    <property type="entry name" value="Mitochondrial carrier domain"/>
    <property type="match status" value="2"/>
</dbReference>
<evidence type="ECO:0000256" key="3">
    <source>
        <dbReference type="ARBA" id="ARBA00022448"/>
    </source>
</evidence>
<proteinExistence type="inferred from homology"/>
<reference evidence="11" key="2">
    <citation type="submission" date="2021-03" db="UniProtKB">
        <authorList>
            <consortium name="EnsemblPlants"/>
        </authorList>
    </citation>
    <scope>IDENTIFICATION</scope>
</reference>
<dbReference type="EnsemblPlants" id="AUR62035553-RA">
    <property type="protein sequence ID" value="AUR62035553-RA:cds"/>
    <property type="gene ID" value="AUR62035553"/>
</dbReference>
<dbReference type="InterPro" id="IPR023395">
    <property type="entry name" value="MCP_dom_sf"/>
</dbReference>
<evidence type="ECO:0000256" key="2">
    <source>
        <dbReference type="ARBA" id="ARBA00006375"/>
    </source>
</evidence>
<reference evidence="11" key="1">
    <citation type="journal article" date="2017" name="Nature">
        <title>The genome of Chenopodium quinoa.</title>
        <authorList>
            <person name="Jarvis D.E."/>
            <person name="Ho Y.S."/>
            <person name="Lightfoot D.J."/>
            <person name="Schmoeckel S.M."/>
            <person name="Li B."/>
            <person name="Borm T.J.A."/>
            <person name="Ohyanagi H."/>
            <person name="Mineta K."/>
            <person name="Michell C.T."/>
            <person name="Saber N."/>
            <person name="Kharbatia N.M."/>
            <person name="Rupper R.R."/>
            <person name="Sharp A.R."/>
            <person name="Dally N."/>
            <person name="Boughton B.A."/>
            <person name="Woo Y.H."/>
            <person name="Gao G."/>
            <person name="Schijlen E.G.W.M."/>
            <person name="Guo X."/>
            <person name="Momin A.A."/>
            <person name="Negrao S."/>
            <person name="Al-Babili S."/>
            <person name="Gehring C."/>
            <person name="Roessner U."/>
            <person name="Jung C."/>
            <person name="Murphy K."/>
            <person name="Arold S.T."/>
            <person name="Gojobori T."/>
            <person name="van der Linden C.G."/>
            <person name="van Loo E.N."/>
            <person name="Jellen E.N."/>
            <person name="Maughan P.J."/>
            <person name="Tester M."/>
        </authorList>
    </citation>
    <scope>NUCLEOTIDE SEQUENCE [LARGE SCALE GENOMIC DNA]</scope>
    <source>
        <strain evidence="11">cv. PI 614886</strain>
    </source>
</reference>
<dbReference type="InterPro" id="IPR018108">
    <property type="entry name" value="MCP_transmembrane"/>
</dbReference>
<evidence type="ECO:0000256" key="8">
    <source>
        <dbReference type="PROSITE-ProRule" id="PRU00282"/>
    </source>
</evidence>
<name>A0A803MUP1_CHEQI</name>
<keyword evidence="6 10" id="KW-1133">Transmembrane helix</keyword>
<dbReference type="SMR" id="A0A803MUP1"/>
<feature type="transmembrane region" description="Helical" evidence="10">
    <location>
        <begin position="93"/>
        <end position="111"/>
    </location>
</feature>
<feature type="repeat" description="Solcar" evidence="8">
    <location>
        <begin position="91"/>
        <end position="177"/>
    </location>
</feature>
<evidence type="ECO:0000256" key="7">
    <source>
        <dbReference type="ARBA" id="ARBA00023136"/>
    </source>
</evidence>
<dbReference type="Proteomes" id="UP000596660">
    <property type="component" value="Unplaced"/>
</dbReference>